<organism evidence="1 2">
    <name type="scientific">Pseudogulbenkiania ferrooxidans EGD-HP2</name>
    <dbReference type="NCBI Taxonomy" id="1388764"/>
    <lineage>
        <taxon>Bacteria</taxon>
        <taxon>Pseudomonadati</taxon>
        <taxon>Pseudomonadota</taxon>
        <taxon>Betaproteobacteria</taxon>
        <taxon>Neisseriales</taxon>
        <taxon>Chromobacteriaceae</taxon>
        <taxon>Pseudogulbenkiania</taxon>
    </lineage>
</organism>
<name>A0ABP2XJR9_9NEIS</name>
<evidence type="ECO:0000313" key="2">
    <source>
        <dbReference type="Proteomes" id="UP000016426"/>
    </source>
</evidence>
<gene>
    <name evidence="1" type="ORF">O166_15215</name>
</gene>
<reference evidence="1 2" key="1">
    <citation type="journal article" date="2013" name="Genome Announc.">
        <title>Genome Sequence of the Pigment-Producing Bacterium Pseudogulbenkiania ferrooxidans, Isolated from Loktak Lake.</title>
        <authorList>
            <person name="Puranik S."/>
            <person name="Talkal R."/>
            <person name="Qureshi A."/>
            <person name="Khardenavis A."/>
            <person name="Kapley A."/>
            <person name="Purohit H.J."/>
        </authorList>
    </citation>
    <scope>NUCLEOTIDE SEQUENCE [LARGE SCALE GENOMIC DNA]</scope>
    <source>
        <strain evidence="1 2">EGD-HP2</strain>
    </source>
</reference>
<dbReference type="EMBL" id="AVPH01000283">
    <property type="protein sequence ID" value="ERE00166.1"/>
    <property type="molecule type" value="Genomic_DNA"/>
</dbReference>
<protein>
    <submittedName>
        <fullName evidence="1">Uncharacterized protein</fullName>
    </submittedName>
</protein>
<accession>A0ABP2XJR9</accession>
<sequence length="161" mass="16952">MAGLSHLDDMVLSYAGYRGVSMAAWGLPADGYEALMARRFGAAGPGQQGDRHGRPARQCGEHRNVAEKDYREGALGGAYQPLTPFLDERKGRRGAKLTRLPPGHAGCSAHCRALEEEGALYGRRAGDAQDIRAGAASRAAAPAWEVSAISGKGSRFAAMIG</sequence>
<evidence type="ECO:0000313" key="1">
    <source>
        <dbReference type="EMBL" id="ERE00166.1"/>
    </source>
</evidence>
<comment type="caution">
    <text evidence="1">The sequence shown here is derived from an EMBL/GenBank/DDBJ whole genome shotgun (WGS) entry which is preliminary data.</text>
</comment>
<dbReference type="Proteomes" id="UP000016426">
    <property type="component" value="Unassembled WGS sequence"/>
</dbReference>
<proteinExistence type="predicted"/>
<keyword evidence="2" id="KW-1185">Reference proteome</keyword>